<dbReference type="OrthoDB" id="2381500at2"/>
<dbReference type="Proteomes" id="UP000000822">
    <property type="component" value="Chromosome"/>
</dbReference>
<proteinExistence type="predicted"/>
<dbReference type="InterPro" id="IPR007809">
    <property type="entry name" value="FlgN-like"/>
</dbReference>
<dbReference type="KEGG" id="oih:OB2508"/>
<gene>
    <name evidence="3" type="ordered locus">OB2508</name>
</gene>
<dbReference type="RefSeq" id="WP_011066901.1">
    <property type="nucleotide sequence ID" value="NC_004193.1"/>
</dbReference>
<reference evidence="3 4" key="2">
    <citation type="journal article" date="2002" name="Nucleic Acids Res.">
        <title>Genome sequence of Oceanobacillus iheyensis isolated from the Iheya Ridge and its unexpected adaptive capabilities to extreme environments.</title>
        <authorList>
            <person name="Takami H."/>
            <person name="Takaki Y."/>
            <person name="Uchiyama I."/>
        </authorList>
    </citation>
    <scope>NUCLEOTIDE SEQUENCE [LARGE SCALE GENOMIC DNA]</scope>
    <source>
        <strain evidence="4">DSM 14371 / CIP 107618 / JCM 11309 / KCTC 3954 / HTE831</strain>
    </source>
</reference>
<dbReference type="STRING" id="221109.gene:10734760"/>
<evidence type="ECO:0000256" key="1">
    <source>
        <dbReference type="ARBA" id="ARBA00022795"/>
    </source>
</evidence>
<sequence>MSEKIISKINKLLELHQEILELSKKKTIEIKDGHVNALQTLLAKERKLARQLQQCEEERMQVVQEWSAEHRLAKTNPTISEIIDYIAEDKQKQLLTIATSLTDTIKELKKQEQLNQVLLNESMKFVQLSLDLMNPTIKTMNYGSEKGMNEASRSVFDSKA</sequence>
<evidence type="ECO:0000313" key="4">
    <source>
        <dbReference type="Proteomes" id="UP000000822"/>
    </source>
</evidence>
<keyword evidence="1" id="KW-1005">Bacterial flagellum biogenesis</keyword>
<dbReference type="Pfam" id="PF05130">
    <property type="entry name" value="FlgN"/>
    <property type="match status" value="1"/>
</dbReference>
<dbReference type="InterPro" id="IPR036679">
    <property type="entry name" value="FlgN-like_sf"/>
</dbReference>
<dbReference type="Gene3D" id="1.20.58.300">
    <property type="entry name" value="FlgN-like"/>
    <property type="match status" value="1"/>
</dbReference>
<dbReference type="AlphaFoldDB" id="Q8ENH5"/>
<accession>Q8ENH5</accession>
<keyword evidence="2" id="KW-0175">Coiled coil</keyword>
<evidence type="ECO:0000256" key="2">
    <source>
        <dbReference type="SAM" id="Coils"/>
    </source>
</evidence>
<protein>
    <submittedName>
        <fullName evidence="3">Hypothetical conserved protein</fullName>
    </submittedName>
</protein>
<reference evidence="3 4" key="1">
    <citation type="journal article" date="2001" name="FEMS Microbiol. Lett.">
        <title>Oceanobacillus iheyensis gen. nov., sp. nov., a deep-sea extremely halotolerant and alkaliphilic species isolated from a depth of 1050 m on the Iheya Ridge.</title>
        <authorList>
            <person name="Lu J."/>
            <person name="Nogi Y."/>
            <person name="Takami H."/>
        </authorList>
    </citation>
    <scope>NUCLEOTIDE SEQUENCE [LARGE SCALE GENOMIC DNA]</scope>
    <source>
        <strain evidence="4">DSM 14371 / CIP 107618 / JCM 11309 / KCTC 3954 / HTE831</strain>
    </source>
</reference>
<dbReference type="SUPFAM" id="SSF140566">
    <property type="entry name" value="FlgN-like"/>
    <property type="match status" value="1"/>
</dbReference>
<keyword evidence="4" id="KW-1185">Reference proteome</keyword>
<name>Q8ENH5_OCEIH</name>
<dbReference type="EMBL" id="BA000028">
    <property type="protein sequence ID" value="BAC14464.1"/>
    <property type="molecule type" value="Genomic_DNA"/>
</dbReference>
<dbReference type="HOGENOM" id="CLU_132586_2_1_9"/>
<organism evidence="3 4">
    <name type="scientific">Oceanobacillus iheyensis (strain DSM 14371 / CIP 107618 / JCM 11309 / KCTC 3954 / HTE831)</name>
    <dbReference type="NCBI Taxonomy" id="221109"/>
    <lineage>
        <taxon>Bacteria</taxon>
        <taxon>Bacillati</taxon>
        <taxon>Bacillota</taxon>
        <taxon>Bacilli</taxon>
        <taxon>Bacillales</taxon>
        <taxon>Bacillaceae</taxon>
        <taxon>Oceanobacillus</taxon>
    </lineage>
</organism>
<dbReference type="eggNOG" id="COG3418">
    <property type="taxonomic scope" value="Bacteria"/>
</dbReference>
<feature type="coiled-coil region" evidence="2">
    <location>
        <begin position="38"/>
        <end position="65"/>
    </location>
</feature>
<dbReference type="GO" id="GO:0044780">
    <property type="term" value="P:bacterial-type flagellum assembly"/>
    <property type="evidence" value="ECO:0007669"/>
    <property type="project" value="InterPro"/>
</dbReference>
<evidence type="ECO:0000313" key="3">
    <source>
        <dbReference type="EMBL" id="BAC14464.1"/>
    </source>
</evidence>